<dbReference type="PROSITE" id="PS50192">
    <property type="entry name" value="T_SNARE"/>
    <property type="match status" value="1"/>
</dbReference>
<reference evidence="10 11" key="2">
    <citation type="submission" date="2025-04" db="UniProtKB">
        <authorList>
            <consortium name="RefSeq"/>
        </authorList>
    </citation>
    <scope>IDENTIFICATION</scope>
    <source>
        <tissue evidence="10 11">Young leaves</tissue>
    </source>
</reference>
<dbReference type="FunFam" id="1.20.5.110:FF:000031">
    <property type="entry name" value="SNAP25 homologous protein SNAP33"/>
    <property type="match status" value="1"/>
</dbReference>
<evidence type="ECO:0000256" key="1">
    <source>
        <dbReference type="ARBA" id="ARBA00004370"/>
    </source>
</evidence>
<evidence type="ECO:0000256" key="3">
    <source>
        <dbReference type="ARBA" id="ARBA00022448"/>
    </source>
</evidence>
<feature type="compositionally biased region" description="Polar residues" evidence="7">
    <location>
        <begin position="29"/>
        <end position="47"/>
    </location>
</feature>
<comment type="similarity">
    <text evidence="2">Belongs to the SNAP-25 family.</text>
</comment>
<sequence>MPISRISKQHSADPGFSKSNFFDSDSDSETNSKPARTSSVPVKTNLKSCPGYDSSAAKNRYKNGFHDSGGLVNQSVQELENYAVCKAEETTQKVNDCMKIAEVIREDASRTLETLHQQGEQIARTHQTAANIDQGLSKSEKLLGSLGGIFSKPWKPKKTRQIKGPVPGVTRDDSFKKKGNKEQREKLGLSSSPGARPRSYSEPSTAMEKVQVEKQKQDDSLSDLSDVLGQLKDMALGMGTELEMQNKALDGLHDDVEELNHRIKGANQQTRRLLGK</sequence>
<dbReference type="CDD" id="cd15841">
    <property type="entry name" value="SNARE_Qc"/>
    <property type="match status" value="1"/>
</dbReference>
<gene>
    <name evidence="10 11" type="primary">LOC103709255</name>
</gene>
<organism evidence="9 11">
    <name type="scientific">Phoenix dactylifera</name>
    <name type="common">Date palm</name>
    <dbReference type="NCBI Taxonomy" id="42345"/>
    <lineage>
        <taxon>Eukaryota</taxon>
        <taxon>Viridiplantae</taxon>
        <taxon>Streptophyta</taxon>
        <taxon>Embryophyta</taxon>
        <taxon>Tracheophyta</taxon>
        <taxon>Spermatophyta</taxon>
        <taxon>Magnoliopsida</taxon>
        <taxon>Liliopsida</taxon>
        <taxon>Arecaceae</taxon>
        <taxon>Coryphoideae</taxon>
        <taxon>Phoeniceae</taxon>
        <taxon>Phoenix</taxon>
    </lineage>
</organism>
<dbReference type="OrthoDB" id="19261at2759"/>
<evidence type="ECO:0000256" key="4">
    <source>
        <dbReference type="ARBA" id="ARBA00022927"/>
    </source>
</evidence>
<feature type="compositionally biased region" description="Basic and acidic residues" evidence="7">
    <location>
        <begin position="210"/>
        <end position="219"/>
    </location>
</feature>
<evidence type="ECO:0000259" key="8">
    <source>
        <dbReference type="PROSITE" id="PS50192"/>
    </source>
</evidence>
<dbReference type="GO" id="GO:0016192">
    <property type="term" value="P:vesicle-mediated transport"/>
    <property type="evidence" value="ECO:0007669"/>
    <property type="project" value="UniProtKB-ARBA"/>
</dbReference>
<keyword evidence="9" id="KW-1185">Reference proteome</keyword>
<evidence type="ECO:0000256" key="5">
    <source>
        <dbReference type="ARBA" id="ARBA00023136"/>
    </source>
</evidence>
<dbReference type="RefSeq" id="XP_026661287.2">
    <property type="nucleotide sequence ID" value="XM_026805486.2"/>
</dbReference>
<feature type="domain" description="T-SNARE coiled-coil homology" evidence="8">
    <location>
        <begin position="211"/>
        <end position="273"/>
    </location>
</feature>
<dbReference type="CDD" id="cd15861">
    <property type="entry name" value="SNARE_SNAP25N_23N_29N_SEC9N"/>
    <property type="match status" value="1"/>
</dbReference>
<dbReference type="PANTHER" id="PTHR19305:SF34">
    <property type="entry name" value="OS02G0529500 PROTEIN"/>
    <property type="match status" value="1"/>
</dbReference>
<dbReference type="KEGG" id="pda:103709255"/>
<evidence type="ECO:0000256" key="7">
    <source>
        <dbReference type="SAM" id="MobiDB-lite"/>
    </source>
</evidence>
<dbReference type="InterPro" id="IPR000727">
    <property type="entry name" value="T_SNARE_dom"/>
</dbReference>
<feature type="compositionally biased region" description="Basic and acidic residues" evidence="7">
    <location>
        <begin position="170"/>
        <end position="187"/>
    </location>
</feature>
<protein>
    <submittedName>
        <fullName evidence="10 11">SNAP25 homologous protein SNAP33</fullName>
    </submittedName>
</protein>
<feature type="region of interest" description="Disordered" evidence="7">
    <location>
        <begin position="1"/>
        <end position="53"/>
    </location>
</feature>
<evidence type="ECO:0000256" key="6">
    <source>
        <dbReference type="SAM" id="Coils"/>
    </source>
</evidence>
<keyword evidence="4" id="KW-0653">Protein transport</keyword>
<dbReference type="GO" id="GO:0005886">
    <property type="term" value="C:plasma membrane"/>
    <property type="evidence" value="ECO:0007669"/>
    <property type="project" value="TreeGrafter"/>
</dbReference>
<feature type="region of interest" description="Disordered" evidence="7">
    <location>
        <begin position="154"/>
        <end position="222"/>
    </location>
</feature>
<dbReference type="SMART" id="SM00397">
    <property type="entry name" value="t_SNARE"/>
    <property type="match status" value="1"/>
</dbReference>
<comment type="subcellular location">
    <subcellularLocation>
        <location evidence="1">Membrane</location>
    </subcellularLocation>
</comment>
<dbReference type="PANTHER" id="PTHR19305">
    <property type="entry name" value="SYNAPTOSOMAL ASSOCIATED PROTEIN"/>
    <property type="match status" value="1"/>
</dbReference>
<proteinExistence type="inferred from homology"/>
<keyword evidence="3" id="KW-0813">Transport</keyword>
<evidence type="ECO:0000313" key="11">
    <source>
        <dbReference type="RefSeq" id="XP_026661287.2"/>
    </source>
</evidence>
<dbReference type="FunFam" id="1.20.5.110:FF:000040">
    <property type="entry name" value="SNAP25 homologous protein SNAP33"/>
    <property type="match status" value="1"/>
</dbReference>
<evidence type="ECO:0000256" key="2">
    <source>
        <dbReference type="ARBA" id="ARBA00009480"/>
    </source>
</evidence>
<evidence type="ECO:0000313" key="9">
    <source>
        <dbReference type="Proteomes" id="UP000228380"/>
    </source>
</evidence>
<dbReference type="AlphaFoldDB" id="A0A8B8J5U9"/>
<accession>A0A8B8J5U9</accession>
<keyword evidence="5" id="KW-0472">Membrane</keyword>
<dbReference type="Proteomes" id="UP000228380">
    <property type="component" value="Chromosome 6"/>
</dbReference>
<reference evidence="9" key="1">
    <citation type="journal article" date="2019" name="Nat. Commun.">
        <title>Genome-wide association mapping of date palm fruit traits.</title>
        <authorList>
            <person name="Hazzouri K.M."/>
            <person name="Gros-Balthazard M."/>
            <person name="Flowers J.M."/>
            <person name="Copetti D."/>
            <person name="Lemansour A."/>
            <person name="Lebrun M."/>
            <person name="Masmoudi K."/>
            <person name="Ferrand S."/>
            <person name="Dhar M.I."/>
            <person name="Fresquez Z.A."/>
            <person name="Rosas U."/>
            <person name="Zhang J."/>
            <person name="Talag J."/>
            <person name="Lee S."/>
            <person name="Kudrna D."/>
            <person name="Powell R.F."/>
            <person name="Leitch I.J."/>
            <person name="Krueger R.R."/>
            <person name="Wing R.A."/>
            <person name="Amiri K.M.A."/>
            <person name="Purugganan M.D."/>
        </authorList>
    </citation>
    <scope>NUCLEOTIDE SEQUENCE [LARGE SCALE GENOMIC DNA]</scope>
    <source>
        <strain evidence="9">cv. Khalas</strain>
    </source>
</reference>
<dbReference type="GO" id="GO:0005484">
    <property type="term" value="F:SNAP receptor activity"/>
    <property type="evidence" value="ECO:0007669"/>
    <property type="project" value="InterPro"/>
</dbReference>
<dbReference type="SUPFAM" id="SSF58038">
    <property type="entry name" value="SNARE fusion complex"/>
    <property type="match status" value="2"/>
</dbReference>
<name>A0A8B8J5U9_PHODC</name>
<dbReference type="InterPro" id="IPR044766">
    <property type="entry name" value="NPSN/SNAP25-like_N_SNARE"/>
</dbReference>
<evidence type="ECO:0000313" key="10">
    <source>
        <dbReference type="RefSeq" id="XP_008792740.2"/>
    </source>
</evidence>
<dbReference type="RefSeq" id="XP_008792740.2">
    <property type="nucleotide sequence ID" value="XM_008794518.4"/>
</dbReference>
<dbReference type="GeneID" id="103709255"/>
<keyword evidence="6" id="KW-0175">Coiled coil</keyword>
<dbReference type="GO" id="GO:0015031">
    <property type="term" value="P:protein transport"/>
    <property type="evidence" value="ECO:0007669"/>
    <property type="project" value="UniProtKB-KW"/>
</dbReference>
<feature type="coiled-coil region" evidence="6">
    <location>
        <begin position="242"/>
        <end position="276"/>
    </location>
</feature>
<dbReference type="Gene3D" id="1.20.5.110">
    <property type="match status" value="2"/>
</dbReference>
<dbReference type="GO" id="GO:0031201">
    <property type="term" value="C:SNARE complex"/>
    <property type="evidence" value="ECO:0007669"/>
    <property type="project" value="InterPro"/>
</dbReference>